<evidence type="ECO:0000313" key="1">
    <source>
        <dbReference type="EMBL" id="KAK4757771.1"/>
    </source>
</evidence>
<reference evidence="1 2" key="1">
    <citation type="journal article" date="2023" name="Hortic Res">
        <title>Pangenome of water caltrop reveals structural variations and asymmetric subgenome divergence after allopolyploidization.</title>
        <authorList>
            <person name="Zhang X."/>
            <person name="Chen Y."/>
            <person name="Wang L."/>
            <person name="Yuan Y."/>
            <person name="Fang M."/>
            <person name="Shi L."/>
            <person name="Lu R."/>
            <person name="Comes H.P."/>
            <person name="Ma Y."/>
            <person name="Chen Y."/>
            <person name="Huang G."/>
            <person name="Zhou Y."/>
            <person name="Zheng Z."/>
            <person name="Qiu Y."/>
        </authorList>
    </citation>
    <scope>NUCLEOTIDE SEQUENCE [LARGE SCALE GENOMIC DNA]</scope>
    <source>
        <tissue evidence="1">Roots</tissue>
    </source>
</reference>
<dbReference type="EMBL" id="JAXIOK010000012">
    <property type="protein sequence ID" value="KAK4757771.1"/>
    <property type="molecule type" value="Genomic_DNA"/>
</dbReference>
<accession>A0AAN7Q1D0</accession>
<evidence type="ECO:0000313" key="2">
    <source>
        <dbReference type="Proteomes" id="UP001345219"/>
    </source>
</evidence>
<organism evidence="1 2">
    <name type="scientific">Trapa incisa</name>
    <dbReference type="NCBI Taxonomy" id="236973"/>
    <lineage>
        <taxon>Eukaryota</taxon>
        <taxon>Viridiplantae</taxon>
        <taxon>Streptophyta</taxon>
        <taxon>Embryophyta</taxon>
        <taxon>Tracheophyta</taxon>
        <taxon>Spermatophyta</taxon>
        <taxon>Magnoliopsida</taxon>
        <taxon>eudicotyledons</taxon>
        <taxon>Gunneridae</taxon>
        <taxon>Pentapetalae</taxon>
        <taxon>rosids</taxon>
        <taxon>malvids</taxon>
        <taxon>Myrtales</taxon>
        <taxon>Lythraceae</taxon>
        <taxon>Trapa</taxon>
    </lineage>
</organism>
<proteinExistence type="predicted"/>
<dbReference type="Proteomes" id="UP001345219">
    <property type="component" value="Chromosome 15"/>
</dbReference>
<dbReference type="AlphaFoldDB" id="A0AAN7Q1D0"/>
<gene>
    <name evidence="1" type="ORF">SAY87_019072</name>
</gene>
<sequence length="131" mass="14665">MIGEANSWTASLKRERDAVGNEPAHRKQLWCVFSTLLPIAYLSHPYHPSGNSDPVGKKNTSMGGEAYKAKAAATSRGLHNNPTALHTAAVILPKEGGYYMLYEDKRMWIFRAILTSIRAVIFESWVWQRCG</sequence>
<keyword evidence="2" id="KW-1185">Reference proteome</keyword>
<name>A0AAN7Q1D0_9MYRT</name>
<comment type="caution">
    <text evidence="1">The sequence shown here is derived from an EMBL/GenBank/DDBJ whole genome shotgun (WGS) entry which is preliminary data.</text>
</comment>
<protein>
    <submittedName>
        <fullName evidence="1">Uncharacterized protein</fullName>
    </submittedName>
</protein>